<dbReference type="GO" id="GO:0016787">
    <property type="term" value="F:hydrolase activity"/>
    <property type="evidence" value="ECO:0007669"/>
    <property type="project" value="UniProtKB-KW"/>
</dbReference>
<keyword evidence="4" id="KW-1185">Reference proteome</keyword>
<dbReference type="Proteomes" id="UP000321816">
    <property type="component" value="Chromosome"/>
</dbReference>
<dbReference type="InterPro" id="IPR000639">
    <property type="entry name" value="Epox_hydrolase-like"/>
</dbReference>
<dbReference type="RefSeq" id="WP_187254630.1">
    <property type="nucleotide sequence ID" value="NZ_CP144914.1"/>
</dbReference>
<organism evidence="3 4">
    <name type="scientific">Alkalicoccus halolimnae</name>
    <dbReference type="NCBI Taxonomy" id="1667239"/>
    <lineage>
        <taxon>Bacteria</taxon>
        <taxon>Bacillati</taxon>
        <taxon>Bacillota</taxon>
        <taxon>Bacilli</taxon>
        <taxon>Bacillales</taxon>
        <taxon>Bacillaceae</taxon>
        <taxon>Alkalicoccus</taxon>
    </lineage>
</organism>
<dbReference type="AlphaFoldDB" id="A0AAJ8LUE7"/>
<feature type="transmembrane region" description="Helical" evidence="1">
    <location>
        <begin position="12"/>
        <end position="33"/>
    </location>
</feature>
<dbReference type="SUPFAM" id="SSF53474">
    <property type="entry name" value="alpha/beta-Hydrolases"/>
    <property type="match status" value="1"/>
</dbReference>
<dbReference type="InterPro" id="IPR000073">
    <property type="entry name" value="AB_hydrolase_1"/>
</dbReference>
<dbReference type="PRINTS" id="PR00412">
    <property type="entry name" value="EPOXHYDRLASE"/>
</dbReference>
<name>A0AAJ8LUE7_9BACI</name>
<accession>A0AAJ8LUE7</accession>
<keyword evidence="1" id="KW-0472">Membrane</keyword>
<dbReference type="EMBL" id="CP144914">
    <property type="protein sequence ID" value="WWD78944.1"/>
    <property type="molecule type" value="Genomic_DNA"/>
</dbReference>
<dbReference type="GO" id="GO:0016020">
    <property type="term" value="C:membrane"/>
    <property type="evidence" value="ECO:0007669"/>
    <property type="project" value="TreeGrafter"/>
</dbReference>
<feature type="domain" description="AB hydrolase-1" evidence="2">
    <location>
        <begin position="84"/>
        <end position="303"/>
    </location>
</feature>
<dbReference type="Pfam" id="PF00561">
    <property type="entry name" value="Abhydrolase_1"/>
    <property type="match status" value="1"/>
</dbReference>
<proteinExistence type="predicted"/>
<protein>
    <submittedName>
        <fullName evidence="3">Alpha/beta hydrolase</fullName>
    </submittedName>
</protein>
<dbReference type="KEGG" id="ahal:FTX54_010970"/>
<dbReference type="InterPro" id="IPR029058">
    <property type="entry name" value="AB_hydrolase_fold"/>
</dbReference>
<evidence type="ECO:0000313" key="3">
    <source>
        <dbReference type="EMBL" id="WWD78944.1"/>
    </source>
</evidence>
<sequence length="327" mass="36340">MKELKSNPRFRTALAVLAGFAIFLAGTTFYQLWAASSDEKAYPPPGELTDINDSTLHTYEKGEGGETLVFTAGSGTPSPYADMYHLQETLSEDYHTILYERPGYGWSEEAAEERTVDTVTGELEATLEARGKEPPYTFVAHSMAAMEVLRYAQLYPEKTAGIVLIDGVNPANAAVRDTEIPMRARLYQGAKTTGLLRLAVQNDSVASAEVSPYKTLPENVRRMNEALTLQNMWNDTMIAERELYNENGITVAEGGDIGDIPLTVLTSDFPHREGWKESQKELVSYSSRADQKVISGTGHFIHHHRPEAVITEIRKHLQSQEIEAEPE</sequence>
<dbReference type="PANTHER" id="PTHR43798:SF33">
    <property type="entry name" value="HYDROLASE, PUTATIVE (AFU_ORTHOLOGUE AFUA_2G14860)-RELATED"/>
    <property type="match status" value="1"/>
</dbReference>
<dbReference type="InterPro" id="IPR050266">
    <property type="entry name" value="AB_hydrolase_sf"/>
</dbReference>
<keyword evidence="1" id="KW-0812">Transmembrane</keyword>
<gene>
    <name evidence="3" type="ORF">FTX54_010970</name>
</gene>
<keyword evidence="1" id="KW-1133">Transmembrane helix</keyword>
<keyword evidence="3" id="KW-0378">Hydrolase</keyword>
<dbReference type="Gene3D" id="3.40.50.1820">
    <property type="entry name" value="alpha/beta hydrolase"/>
    <property type="match status" value="1"/>
</dbReference>
<evidence type="ECO:0000259" key="2">
    <source>
        <dbReference type="Pfam" id="PF00561"/>
    </source>
</evidence>
<evidence type="ECO:0000313" key="4">
    <source>
        <dbReference type="Proteomes" id="UP000321816"/>
    </source>
</evidence>
<reference evidence="3 4" key="1">
    <citation type="submission" date="2024-01" db="EMBL/GenBank/DDBJ databases">
        <title>Complete Genome Sequence of Alkalicoccus halolimnae BZ-SZ-XJ29T, a Moderately Halophilic Bacterium Isolated from a Salt Lake.</title>
        <authorList>
            <person name="Zhao B."/>
        </authorList>
    </citation>
    <scope>NUCLEOTIDE SEQUENCE [LARGE SCALE GENOMIC DNA]</scope>
    <source>
        <strain evidence="3 4">BZ-SZ-XJ29</strain>
    </source>
</reference>
<evidence type="ECO:0000256" key="1">
    <source>
        <dbReference type="SAM" id="Phobius"/>
    </source>
</evidence>
<dbReference type="PANTHER" id="PTHR43798">
    <property type="entry name" value="MONOACYLGLYCEROL LIPASE"/>
    <property type="match status" value="1"/>
</dbReference>